<dbReference type="SUPFAM" id="SSF51735">
    <property type="entry name" value="NAD(P)-binding Rossmann-fold domains"/>
    <property type="match status" value="1"/>
</dbReference>
<keyword evidence="3" id="KW-0560">Oxidoreductase</keyword>
<dbReference type="PANTHER" id="PTHR24320">
    <property type="entry name" value="RETINOL DEHYDROGENASE"/>
    <property type="match status" value="1"/>
</dbReference>
<dbReference type="Proteomes" id="UP000053328">
    <property type="component" value="Unassembled WGS sequence"/>
</dbReference>
<evidence type="ECO:0000256" key="3">
    <source>
        <dbReference type="ARBA" id="ARBA00023002"/>
    </source>
</evidence>
<dbReference type="AlphaFoldDB" id="A0A0D2BYC3"/>
<dbReference type="Gene3D" id="3.40.50.720">
    <property type="entry name" value="NAD(P)-binding Rossmann-like Domain"/>
    <property type="match status" value="1"/>
</dbReference>
<gene>
    <name evidence="4" type="ORF">PV08_06370</name>
</gene>
<dbReference type="Pfam" id="PF00106">
    <property type="entry name" value="adh_short"/>
    <property type="match status" value="1"/>
</dbReference>
<dbReference type="VEuPathDB" id="FungiDB:PV08_06370"/>
<accession>A0A0D2BYC3</accession>
<dbReference type="PANTHER" id="PTHR24320:SF282">
    <property type="entry name" value="WW DOMAIN-CONTAINING OXIDOREDUCTASE"/>
    <property type="match status" value="1"/>
</dbReference>
<sequence>MARDAFDPAQDIPNLHGKVVLVTGANAGIGKATIRALARHGPARIYLCARRREAAETAAAELRSECRFDRIHILDLDLASLDSVKKCAAEFNEKENSLDLLFLNAGVASTAPALTREGYEFQFGVNHLGHALLTQLLMPKMLRTRRDDPKADVRVIATASNAAFAPMLPKGGLALNAMRRPDAFSPIGLYAHSKLANVLFIRKLSQKYPEVLATAVHPGVVKSDIWGKGAGGLFSILYRPIVWATWVDIDQGAKSQLWCASAPLGGPKGVESGQYYQPVGKIRLLKGAAADQKLADELWEWTNKELASHGGKGWPAV</sequence>
<dbReference type="GO" id="GO:0016491">
    <property type="term" value="F:oxidoreductase activity"/>
    <property type="evidence" value="ECO:0007669"/>
    <property type="project" value="UniProtKB-KW"/>
</dbReference>
<dbReference type="OrthoDB" id="191139at2759"/>
<dbReference type="GeneID" id="27333453"/>
<dbReference type="RefSeq" id="XP_016236535.1">
    <property type="nucleotide sequence ID" value="XM_016380708.1"/>
</dbReference>
<name>A0A0D2BYC3_9EURO</name>
<evidence type="ECO:0000313" key="5">
    <source>
        <dbReference type="Proteomes" id="UP000053328"/>
    </source>
</evidence>
<protein>
    <recommendedName>
        <fullName evidence="6">Oxidoreductase</fullName>
    </recommendedName>
</protein>
<comment type="similarity">
    <text evidence="1">Belongs to the short-chain dehydrogenases/reductases (SDR) family.</text>
</comment>
<keyword evidence="5" id="KW-1185">Reference proteome</keyword>
<evidence type="ECO:0000313" key="4">
    <source>
        <dbReference type="EMBL" id="KIW16319.1"/>
    </source>
</evidence>
<dbReference type="STRING" id="91928.A0A0D2BYC3"/>
<dbReference type="HOGENOM" id="CLU_010194_44_6_1"/>
<dbReference type="InterPro" id="IPR002347">
    <property type="entry name" value="SDR_fam"/>
</dbReference>
<evidence type="ECO:0000256" key="2">
    <source>
        <dbReference type="ARBA" id="ARBA00022857"/>
    </source>
</evidence>
<dbReference type="EMBL" id="KN847495">
    <property type="protein sequence ID" value="KIW16319.1"/>
    <property type="molecule type" value="Genomic_DNA"/>
</dbReference>
<dbReference type="InterPro" id="IPR036291">
    <property type="entry name" value="NAD(P)-bd_dom_sf"/>
</dbReference>
<dbReference type="PRINTS" id="PR00081">
    <property type="entry name" value="GDHRDH"/>
</dbReference>
<proteinExistence type="inferred from homology"/>
<evidence type="ECO:0000256" key="1">
    <source>
        <dbReference type="ARBA" id="ARBA00006484"/>
    </source>
</evidence>
<keyword evidence="2" id="KW-0521">NADP</keyword>
<evidence type="ECO:0008006" key="6">
    <source>
        <dbReference type="Google" id="ProtNLM"/>
    </source>
</evidence>
<organism evidence="4 5">
    <name type="scientific">Exophiala spinifera</name>
    <dbReference type="NCBI Taxonomy" id="91928"/>
    <lineage>
        <taxon>Eukaryota</taxon>
        <taxon>Fungi</taxon>
        <taxon>Dikarya</taxon>
        <taxon>Ascomycota</taxon>
        <taxon>Pezizomycotina</taxon>
        <taxon>Eurotiomycetes</taxon>
        <taxon>Chaetothyriomycetidae</taxon>
        <taxon>Chaetothyriales</taxon>
        <taxon>Herpotrichiellaceae</taxon>
        <taxon>Exophiala</taxon>
    </lineage>
</organism>
<reference evidence="4 5" key="1">
    <citation type="submission" date="2015-01" db="EMBL/GenBank/DDBJ databases">
        <title>The Genome Sequence of Exophiala spinifera CBS89968.</title>
        <authorList>
            <consortium name="The Broad Institute Genomics Platform"/>
            <person name="Cuomo C."/>
            <person name="de Hoog S."/>
            <person name="Gorbushina A."/>
            <person name="Stielow B."/>
            <person name="Teixiera M."/>
            <person name="Abouelleil A."/>
            <person name="Chapman S.B."/>
            <person name="Priest M."/>
            <person name="Young S.K."/>
            <person name="Wortman J."/>
            <person name="Nusbaum C."/>
            <person name="Birren B."/>
        </authorList>
    </citation>
    <scope>NUCLEOTIDE SEQUENCE [LARGE SCALE GENOMIC DNA]</scope>
    <source>
        <strain evidence="4 5">CBS 89968</strain>
    </source>
</reference>